<organism evidence="1 2">
    <name type="scientific">Undibacterium danionis</name>
    <dbReference type="NCBI Taxonomy" id="1812100"/>
    <lineage>
        <taxon>Bacteria</taxon>
        <taxon>Pseudomonadati</taxon>
        <taxon>Pseudomonadota</taxon>
        <taxon>Betaproteobacteria</taxon>
        <taxon>Burkholderiales</taxon>
        <taxon>Oxalobacteraceae</taxon>
        <taxon>Undibacterium</taxon>
    </lineage>
</organism>
<reference evidence="1 2" key="1">
    <citation type="submission" date="2024-09" db="EMBL/GenBank/DDBJ databases">
        <authorList>
            <person name="Sun Q."/>
            <person name="Mori K."/>
        </authorList>
    </citation>
    <scope>NUCLEOTIDE SEQUENCE [LARGE SCALE GENOMIC DNA]</scope>
    <source>
        <strain evidence="1 2">CCM 8677</strain>
    </source>
</reference>
<protein>
    <submittedName>
        <fullName evidence="1">Uncharacterized protein</fullName>
    </submittedName>
</protein>
<gene>
    <name evidence="1" type="ORF">ACFFJH_16815</name>
</gene>
<dbReference type="EMBL" id="JBHLXJ010000018">
    <property type="protein sequence ID" value="MFC0351485.1"/>
    <property type="molecule type" value="Genomic_DNA"/>
</dbReference>
<evidence type="ECO:0000313" key="2">
    <source>
        <dbReference type="Proteomes" id="UP001589844"/>
    </source>
</evidence>
<comment type="caution">
    <text evidence="1">The sequence shown here is derived from an EMBL/GenBank/DDBJ whole genome shotgun (WGS) entry which is preliminary data.</text>
</comment>
<name>A0ABV6II15_9BURK</name>
<dbReference type="Proteomes" id="UP001589844">
    <property type="component" value="Unassembled WGS sequence"/>
</dbReference>
<sequence length="124" mass="14021">MSSAHANLLTLKWNEQGEFRHQGQIKAGGILEVCGKLPNGLRIDWDFKSDQALEANIHFHLGKKVKLPVKLAAKSEWKDRFETKLAQDYCWMWSNRSDQVAEISLSLTQVGSESGVDKAVLIKR</sequence>
<dbReference type="RefSeq" id="WP_390214100.1">
    <property type="nucleotide sequence ID" value="NZ_JBHLXJ010000018.1"/>
</dbReference>
<accession>A0ABV6II15</accession>
<keyword evidence="2" id="KW-1185">Reference proteome</keyword>
<proteinExistence type="predicted"/>
<evidence type="ECO:0000313" key="1">
    <source>
        <dbReference type="EMBL" id="MFC0351485.1"/>
    </source>
</evidence>